<dbReference type="Proteomes" id="UP000223606">
    <property type="component" value="Chromosome 1"/>
</dbReference>
<sequence length="184" mass="19673">MATGLRFNSAADVFKAFPTVSEDILTPPADVSPLDYLRGLGASATPEEAITFCAYLLPRREAVWWACQCIMAFPALQGPNDGPLLELTERWVRDPDEETRTACMEAASKVQPMTPAGWAAMAVAWTGNMTANAEFPMQAPDHLTAKAVNVAILGTLAGVPASERSQTLSAFLDGGIMLATRKEA</sequence>
<dbReference type="Pfam" id="PF22011">
    <property type="entry name" value="DUF6931"/>
    <property type="match status" value="1"/>
</dbReference>
<dbReference type="RefSeq" id="WP_099556322.1">
    <property type="nucleotide sequence ID" value="NZ_LT960614.1"/>
</dbReference>
<dbReference type="EMBL" id="LT960614">
    <property type="protein sequence ID" value="SON55874.1"/>
    <property type="molecule type" value="Genomic_DNA"/>
</dbReference>
<gene>
    <name evidence="1" type="ORF">HDIA_2333</name>
</gene>
<reference evidence="2" key="1">
    <citation type="submission" date="2017-09" db="EMBL/GenBank/DDBJ databases">
        <title>Genome sequence of Nannocystis excedens DSM 71.</title>
        <authorList>
            <person name="Blom J."/>
        </authorList>
    </citation>
    <scope>NUCLEOTIDE SEQUENCE [LARGE SCALE GENOMIC DNA]</scope>
    <source>
        <strain evidence="2">type strain: E19</strain>
    </source>
</reference>
<dbReference type="AlphaFoldDB" id="A0A2C9D6C7"/>
<dbReference type="OrthoDB" id="5572566at2"/>
<accession>A0A2C9D6C7</accession>
<dbReference type="KEGG" id="hdi:HDIA_2333"/>
<dbReference type="InterPro" id="IPR053855">
    <property type="entry name" value="DUF6931"/>
</dbReference>
<protein>
    <submittedName>
        <fullName evidence="1">Uncharacterized protein</fullName>
    </submittedName>
</protein>
<proteinExistence type="predicted"/>
<keyword evidence="2" id="KW-1185">Reference proteome</keyword>
<evidence type="ECO:0000313" key="1">
    <source>
        <dbReference type="EMBL" id="SON55874.1"/>
    </source>
</evidence>
<organism evidence="1 2">
    <name type="scientific">Hartmannibacter diazotrophicus</name>
    <dbReference type="NCBI Taxonomy" id="1482074"/>
    <lineage>
        <taxon>Bacteria</taxon>
        <taxon>Pseudomonadati</taxon>
        <taxon>Pseudomonadota</taxon>
        <taxon>Alphaproteobacteria</taxon>
        <taxon>Hyphomicrobiales</taxon>
        <taxon>Pleomorphomonadaceae</taxon>
        <taxon>Hartmannibacter</taxon>
    </lineage>
</organism>
<evidence type="ECO:0000313" key="2">
    <source>
        <dbReference type="Proteomes" id="UP000223606"/>
    </source>
</evidence>
<name>A0A2C9D6C7_9HYPH</name>